<name>A0A9I9E5D5_CUCME</name>
<dbReference type="AlphaFoldDB" id="A0A9I9E5D5"/>
<accession>A0A9I9E5D5</accession>
<reference evidence="2" key="1">
    <citation type="submission" date="2023-03" db="UniProtKB">
        <authorList>
            <consortium name="EnsemblPlants"/>
        </authorList>
    </citation>
    <scope>IDENTIFICATION</scope>
</reference>
<sequence>MSKSENKNKKGSGGEPDISTRLTSPWHPITSNKIKYQTKIKRAQVGFTHSQSKPIRNIQINLTILGIKDWQKGAAKRRIIRGRCPNLDLRSRRKDECLPI</sequence>
<proteinExistence type="predicted"/>
<evidence type="ECO:0000313" key="2">
    <source>
        <dbReference type="EnsemblPlants" id="MELO3C029006.2.1"/>
    </source>
</evidence>
<evidence type="ECO:0000256" key="1">
    <source>
        <dbReference type="SAM" id="MobiDB-lite"/>
    </source>
</evidence>
<feature type="region of interest" description="Disordered" evidence="1">
    <location>
        <begin position="1"/>
        <end position="26"/>
    </location>
</feature>
<organism evidence="2">
    <name type="scientific">Cucumis melo</name>
    <name type="common">Muskmelon</name>
    <dbReference type="NCBI Taxonomy" id="3656"/>
    <lineage>
        <taxon>Eukaryota</taxon>
        <taxon>Viridiplantae</taxon>
        <taxon>Streptophyta</taxon>
        <taxon>Embryophyta</taxon>
        <taxon>Tracheophyta</taxon>
        <taxon>Spermatophyta</taxon>
        <taxon>Magnoliopsida</taxon>
        <taxon>eudicotyledons</taxon>
        <taxon>Gunneridae</taxon>
        <taxon>Pentapetalae</taxon>
        <taxon>rosids</taxon>
        <taxon>fabids</taxon>
        <taxon>Cucurbitales</taxon>
        <taxon>Cucurbitaceae</taxon>
        <taxon>Benincaseae</taxon>
        <taxon>Cucumis</taxon>
    </lineage>
</organism>
<dbReference type="EnsemblPlants" id="MELO3C029006.2.1">
    <property type="protein sequence ID" value="MELO3C029006.2.1"/>
    <property type="gene ID" value="MELO3C029006.2"/>
</dbReference>
<dbReference type="Gramene" id="MELO3C029006.2.1">
    <property type="protein sequence ID" value="MELO3C029006.2.1"/>
    <property type="gene ID" value="MELO3C029006.2"/>
</dbReference>
<protein>
    <submittedName>
        <fullName evidence="2">Uncharacterized protein</fullName>
    </submittedName>
</protein>